<evidence type="ECO:0000313" key="2">
    <source>
        <dbReference type="Proteomes" id="UP001596378"/>
    </source>
</evidence>
<proteinExistence type="predicted"/>
<accession>A0ABW2FGI0</accession>
<keyword evidence="2" id="KW-1185">Reference proteome</keyword>
<name>A0ABW2FGI0_9BACL</name>
<reference evidence="2" key="1">
    <citation type="journal article" date="2019" name="Int. J. Syst. Evol. Microbiol.">
        <title>The Global Catalogue of Microorganisms (GCM) 10K type strain sequencing project: providing services to taxonomists for standard genome sequencing and annotation.</title>
        <authorList>
            <consortium name="The Broad Institute Genomics Platform"/>
            <consortium name="The Broad Institute Genome Sequencing Center for Infectious Disease"/>
            <person name="Wu L."/>
            <person name="Ma J."/>
        </authorList>
    </citation>
    <scope>NUCLEOTIDE SEQUENCE [LARGE SCALE GENOMIC DNA]</scope>
    <source>
        <strain evidence="2">KCTC 12907</strain>
    </source>
</reference>
<dbReference type="Proteomes" id="UP001596378">
    <property type="component" value="Unassembled WGS sequence"/>
</dbReference>
<protein>
    <submittedName>
        <fullName evidence="1">Uncharacterized protein</fullName>
    </submittedName>
</protein>
<dbReference type="RefSeq" id="WP_378053585.1">
    <property type="nucleotide sequence ID" value="NZ_JBHMDN010000078.1"/>
</dbReference>
<evidence type="ECO:0000313" key="1">
    <source>
        <dbReference type="EMBL" id="MFC7150913.1"/>
    </source>
</evidence>
<comment type="caution">
    <text evidence="1">The sequence shown here is derived from an EMBL/GenBank/DDBJ whole genome shotgun (WGS) entry which is preliminary data.</text>
</comment>
<organism evidence="1 2">
    <name type="scientific">Cohnella cellulosilytica</name>
    <dbReference type="NCBI Taxonomy" id="986710"/>
    <lineage>
        <taxon>Bacteria</taxon>
        <taxon>Bacillati</taxon>
        <taxon>Bacillota</taxon>
        <taxon>Bacilli</taxon>
        <taxon>Bacillales</taxon>
        <taxon>Paenibacillaceae</taxon>
        <taxon>Cohnella</taxon>
    </lineage>
</organism>
<gene>
    <name evidence="1" type="ORF">ACFQMJ_20455</name>
</gene>
<dbReference type="EMBL" id="JBHTAI010000013">
    <property type="protein sequence ID" value="MFC7150913.1"/>
    <property type="molecule type" value="Genomic_DNA"/>
</dbReference>
<sequence>MDVSNPELMQKQERLRLFLEKLSQDASLSPCHDSASALSWEELLIYTGYDSRNGTVDVAELVSLTLEKLGIDADMKAMMEYILSGGTVGEFMNAAWHRPESTGSNARDQACDEG</sequence>